<dbReference type="OrthoDB" id="5638018at2"/>
<dbReference type="Proteomes" id="UP000216024">
    <property type="component" value="Unassembled WGS sequence"/>
</dbReference>
<evidence type="ECO:0000313" key="2">
    <source>
        <dbReference type="Proteomes" id="UP000216024"/>
    </source>
</evidence>
<evidence type="ECO:0008006" key="3">
    <source>
        <dbReference type="Google" id="ProtNLM"/>
    </source>
</evidence>
<dbReference type="PANTHER" id="PTHR34129">
    <property type="entry name" value="BLR1139 PROTEIN"/>
    <property type="match status" value="1"/>
</dbReference>
<dbReference type="EMBL" id="NIBG01000002">
    <property type="protein sequence ID" value="PAB60701.1"/>
    <property type="molecule type" value="Genomic_DNA"/>
</dbReference>
<dbReference type="InterPro" id="IPR009297">
    <property type="entry name" value="DUF952"/>
</dbReference>
<accession>A0A267MM66</accession>
<dbReference type="Pfam" id="PF06108">
    <property type="entry name" value="DUF952"/>
    <property type="match status" value="1"/>
</dbReference>
<reference evidence="1 2" key="1">
    <citation type="submission" date="2017-06" db="EMBL/GenBank/DDBJ databases">
        <title>Draft genome sequence of anaerobic fermentative bacterium Anaeromicrobium sediminis DY2726D isolated from West Pacific Ocean sediments.</title>
        <authorList>
            <person name="Zeng X."/>
        </authorList>
    </citation>
    <scope>NUCLEOTIDE SEQUENCE [LARGE SCALE GENOMIC DNA]</scope>
    <source>
        <strain evidence="1 2">DY2726D</strain>
    </source>
</reference>
<evidence type="ECO:0000313" key="1">
    <source>
        <dbReference type="EMBL" id="PAB60701.1"/>
    </source>
</evidence>
<proteinExistence type="predicted"/>
<organism evidence="1 2">
    <name type="scientific">Anaeromicrobium sediminis</name>
    <dbReference type="NCBI Taxonomy" id="1478221"/>
    <lineage>
        <taxon>Bacteria</taxon>
        <taxon>Bacillati</taxon>
        <taxon>Bacillota</taxon>
        <taxon>Clostridia</taxon>
        <taxon>Peptostreptococcales</taxon>
        <taxon>Thermotaleaceae</taxon>
        <taxon>Anaeromicrobium</taxon>
    </lineage>
</organism>
<dbReference type="AlphaFoldDB" id="A0A267MM66"/>
<dbReference type="PANTHER" id="PTHR34129:SF1">
    <property type="entry name" value="DUF952 DOMAIN-CONTAINING PROTEIN"/>
    <property type="match status" value="1"/>
</dbReference>
<keyword evidence="2" id="KW-1185">Reference proteome</keyword>
<name>A0A267MM66_9FIRM</name>
<dbReference type="RefSeq" id="WP_095131191.1">
    <property type="nucleotide sequence ID" value="NZ_NIBG01000002.1"/>
</dbReference>
<sequence>MIIYTATLKEWEEIKDKEYFQSSSLEQEGFIHCCYPKQTLWVLNKHYKGEESTWLLCIDEEKLTSELRVEDLKNMGEKFPHVYGKINVSSIINRVKIHRDNNGEYSITKELKELY</sequence>
<dbReference type="SUPFAM" id="SSF56399">
    <property type="entry name" value="ADP-ribosylation"/>
    <property type="match status" value="1"/>
</dbReference>
<gene>
    <name evidence="1" type="ORF">CCE28_03950</name>
</gene>
<protein>
    <recommendedName>
        <fullName evidence="3">Glutathione S-transferase</fullName>
    </recommendedName>
</protein>
<comment type="caution">
    <text evidence="1">The sequence shown here is derived from an EMBL/GenBank/DDBJ whole genome shotgun (WGS) entry which is preliminary data.</text>
</comment>
<dbReference type="Gene3D" id="3.20.170.20">
    <property type="entry name" value="Protein of unknown function DUF952"/>
    <property type="match status" value="1"/>
</dbReference>